<dbReference type="EMBL" id="CP001804">
    <property type="protein sequence ID" value="ACY13544.1"/>
    <property type="molecule type" value="Genomic_DNA"/>
</dbReference>
<dbReference type="RefSeq" id="WP_012826163.1">
    <property type="nucleotide sequence ID" value="NC_013440.1"/>
</dbReference>
<evidence type="ECO:0000313" key="2">
    <source>
        <dbReference type="Proteomes" id="UP000001880"/>
    </source>
</evidence>
<organism evidence="1 2">
    <name type="scientific">Haliangium ochraceum (strain DSM 14365 / JCM 11303 / SMP-2)</name>
    <dbReference type="NCBI Taxonomy" id="502025"/>
    <lineage>
        <taxon>Bacteria</taxon>
        <taxon>Pseudomonadati</taxon>
        <taxon>Myxococcota</taxon>
        <taxon>Polyangia</taxon>
        <taxon>Haliangiales</taxon>
        <taxon>Kofleriaceae</taxon>
        <taxon>Haliangium</taxon>
    </lineage>
</organism>
<protein>
    <submittedName>
        <fullName evidence="1">Uncharacterized protein</fullName>
    </submittedName>
</protein>
<keyword evidence="2" id="KW-1185">Reference proteome</keyword>
<evidence type="ECO:0000313" key="1">
    <source>
        <dbReference type="EMBL" id="ACY13544.1"/>
    </source>
</evidence>
<dbReference type="AlphaFoldDB" id="D0LPH9"/>
<dbReference type="Proteomes" id="UP000001880">
    <property type="component" value="Chromosome"/>
</dbReference>
<reference evidence="1 2" key="1">
    <citation type="journal article" date="2010" name="Stand. Genomic Sci.">
        <title>Complete genome sequence of Haliangium ochraceum type strain (SMP-2).</title>
        <authorList>
            <consortium name="US DOE Joint Genome Institute (JGI-PGF)"/>
            <person name="Ivanova N."/>
            <person name="Daum C."/>
            <person name="Lang E."/>
            <person name="Abt B."/>
            <person name="Kopitz M."/>
            <person name="Saunders E."/>
            <person name="Lapidus A."/>
            <person name="Lucas S."/>
            <person name="Glavina Del Rio T."/>
            <person name="Nolan M."/>
            <person name="Tice H."/>
            <person name="Copeland A."/>
            <person name="Cheng J.F."/>
            <person name="Chen F."/>
            <person name="Bruce D."/>
            <person name="Goodwin L."/>
            <person name="Pitluck S."/>
            <person name="Mavromatis K."/>
            <person name="Pati A."/>
            <person name="Mikhailova N."/>
            <person name="Chen A."/>
            <person name="Palaniappan K."/>
            <person name="Land M."/>
            <person name="Hauser L."/>
            <person name="Chang Y.J."/>
            <person name="Jeffries C.D."/>
            <person name="Detter J.C."/>
            <person name="Brettin T."/>
            <person name="Rohde M."/>
            <person name="Goker M."/>
            <person name="Bristow J."/>
            <person name="Markowitz V."/>
            <person name="Eisen J.A."/>
            <person name="Hugenholtz P."/>
            <person name="Kyrpides N.C."/>
            <person name="Klenk H.P."/>
        </authorList>
    </citation>
    <scope>NUCLEOTIDE SEQUENCE [LARGE SCALE GENOMIC DNA]</scope>
    <source>
        <strain evidence="2">DSM 14365 / CIP 107738 / JCM 11303 / AJ 13395 / SMP-2</strain>
    </source>
</reference>
<proteinExistence type="predicted"/>
<dbReference type="eggNOG" id="COG3677">
    <property type="taxonomic scope" value="Bacteria"/>
</dbReference>
<dbReference type="OrthoDB" id="5941857at2"/>
<accession>D0LPH9</accession>
<dbReference type="KEGG" id="hoh:Hoch_0938"/>
<sequence>MNLVENAIESIEVGVEDYQLNVPRRVASAVRNFYAGVLLLLKEKLRQLSPADSNEALLRERVEFQCTPAGVIFVGTGKKTVDVEEIKRRFRSLKLPLDTHRLDKLRAIRNDIEHYASRHSHSRVQEAIAQTFVLVTRVMSEHLAMSPADTFTGPVWRTMLSEAETFREVEKRCQRALLTLDGVPSAARDVLKRLVCPKCDSSLLMAESNAPYAESEFTCQACASTCALDEVIERAIAESYAGDAYRAVKDGEEGPLDLCPTCSREAYHRKDDVCLACGESRPYPNCLRCGSDLMLDEQFDKGMCSYCCHMYEKLMPE</sequence>
<gene>
    <name evidence="1" type="ordered locus">Hoch_0938</name>
</gene>
<name>D0LPH9_HALO1</name>
<dbReference type="HOGENOM" id="CLU_069126_0_0_7"/>